<dbReference type="GO" id="GO:0015979">
    <property type="term" value="P:photosynthesis"/>
    <property type="evidence" value="ECO:0007669"/>
    <property type="project" value="UniProtKB-KW"/>
</dbReference>
<dbReference type="EMBL" id="CP072110">
    <property type="protein sequence ID" value="QTH64135.1"/>
    <property type="molecule type" value="Genomic_DNA"/>
</dbReference>
<dbReference type="PANTHER" id="PTHR47199:SF2">
    <property type="entry name" value="PHOTOSYSTEM II STABILITY_ASSEMBLY FACTOR HCF136, CHLOROPLASTIC"/>
    <property type="match status" value="1"/>
</dbReference>
<dbReference type="InterPro" id="IPR015943">
    <property type="entry name" value="WD40/YVTN_repeat-like_dom_sf"/>
</dbReference>
<evidence type="ECO:0000259" key="4">
    <source>
        <dbReference type="Pfam" id="PF14870"/>
    </source>
</evidence>
<dbReference type="InterPro" id="IPR036278">
    <property type="entry name" value="Sialidase_sf"/>
</dbReference>
<dbReference type="KEGG" id="psym:J1N51_01205"/>
<organism evidence="5 6">
    <name type="scientific">Psychrosphaera ytuae</name>
    <dbReference type="NCBI Taxonomy" id="2820710"/>
    <lineage>
        <taxon>Bacteria</taxon>
        <taxon>Pseudomonadati</taxon>
        <taxon>Pseudomonadota</taxon>
        <taxon>Gammaproteobacteria</taxon>
        <taxon>Alteromonadales</taxon>
        <taxon>Pseudoalteromonadaceae</taxon>
        <taxon>Psychrosphaera</taxon>
    </lineage>
</organism>
<dbReference type="GO" id="GO:0009523">
    <property type="term" value="C:photosystem II"/>
    <property type="evidence" value="ECO:0007669"/>
    <property type="project" value="UniProtKB-KW"/>
</dbReference>
<evidence type="ECO:0000256" key="1">
    <source>
        <dbReference type="ARBA" id="ARBA00022531"/>
    </source>
</evidence>
<dbReference type="InterPro" id="IPR028203">
    <property type="entry name" value="PSII_CF48-like_dom"/>
</dbReference>
<protein>
    <recommendedName>
        <fullName evidence="4">Photosynthesis system II assembly factor Ycf48/Hcf136-like domain-containing protein</fullName>
    </recommendedName>
</protein>
<gene>
    <name evidence="5" type="ORF">J1N51_01205</name>
</gene>
<accession>A0A975DEF3</accession>
<reference evidence="5" key="1">
    <citation type="submission" date="2021-03" db="EMBL/GenBank/DDBJ databases">
        <title>Description of Psychrosphaera ytuae sp. nov. isolated from deep sea sediment of South China Sea.</title>
        <authorList>
            <person name="Zhang J."/>
            <person name="Xu X.-D."/>
        </authorList>
    </citation>
    <scope>NUCLEOTIDE SEQUENCE</scope>
    <source>
        <strain evidence="5">MTZ26</strain>
    </source>
</reference>
<dbReference type="PANTHER" id="PTHR47199">
    <property type="entry name" value="PHOTOSYSTEM II STABILITY/ASSEMBLY FACTOR HCF136, CHLOROPLASTIC"/>
    <property type="match status" value="1"/>
</dbReference>
<proteinExistence type="predicted"/>
<keyword evidence="2" id="KW-0604">Photosystem II</keyword>
<feature type="chain" id="PRO_5038021095" description="Photosynthesis system II assembly factor Ycf48/Hcf136-like domain-containing protein" evidence="3">
    <location>
        <begin position="23"/>
        <end position="339"/>
    </location>
</feature>
<keyword evidence="6" id="KW-1185">Reference proteome</keyword>
<evidence type="ECO:0000256" key="2">
    <source>
        <dbReference type="ARBA" id="ARBA00023276"/>
    </source>
</evidence>
<evidence type="ECO:0000313" key="5">
    <source>
        <dbReference type="EMBL" id="QTH64135.1"/>
    </source>
</evidence>
<feature type="domain" description="Photosynthesis system II assembly factor Ycf48/Hcf136-like" evidence="4">
    <location>
        <begin position="67"/>
        <end position="159"/>
    </location>
</feature>
<evidence type="ECO:0000313" key="6">
    <source>
        <dbReference type="Proteomes" id="UP000682739"/>
    </source>
</evidence>
<dbReference type="RefSeq" id="WP_208832190.1">
    <property type="nucleotide sequence ID" value="NZ_CP072110.1"/>
</dbReference>
<dbReference type="AlphaFoldDB" id="A0A975DEF3"/>
<evidence type="ECO:0000256" key="3">
    <source>
        <dbReference type="SAM" id="SignalP"/>
    </source>
</evidence>
<dbReference type="Gene3D" id="2.130.10.10">
    <property type="entry name" value="YVTN repeat-like/Quinoprotein amine dehydrogenase"/>
    <property type="match status" value="1"/>
</dbReference>
<dbReference type="Pfam" id="PF14870">
    <property type="entry name" value="PSII_BNR"/>
    <property type="match status" value="1"/>
</dbReference>
<keyword evidence="3" id="KW-0732">Signal</keyword>
<feature type="signal peptide" evidence="3">
    <location>
        <begin position="1"/>
        <end position="22"/>
    </location>
</feature>
<dbReference type="SUPFAM" id="SSF50939">
    <property type="entry name" value="Sialidases"/>
    <property type="match status" value="1"/>
</dbReference>
<name>A0A975DEF3_9GAMM</name>
<sequence length="339" mass="37594">MTNLLHFPTLLLSSILSLSVVAETGPQPIPAIQSDLAKQRLLTDITLINDKVVTVGERGHILISSDGETWQQANVPVSVLLTSVAFVSETTGYAVGHDAVILKTTDGGQNWTLVNYQPELDRPLLSVSGAADQIVAVGAYGLYYESRDGGETWTSLFQDELLREDDRLYLQDIKEFEPENYERERQYLLPHFNDLLIKGDTWYMAGEAGFLAKSSNQGKDWQRLEIDYYGSFFAVEKAKSDEQQLIVAGLRGNLFVEQGEDWSGEILPGKATLNDVLLNNEQMFLFGNSGNLYMGKVNQALKHHIFDDGKAVMSGVVLKDKLVLATEAGVKTMLISEIK</sequence>
<dbReference type="Proteomes" id="UP000682739">
    <property type="component" value="Chromosome"/>
</dbReference>
<keyword evidence="1" id="KW-0602">Photosynthesis</keyword>